<evidence type="ECO:0000256" key="1">
    <source>
        <dbReference type="SAM" id="MobiDB-lite"/>
    </source>
</evidence>
<name>A0A383VWY9_TETOB</name>
<evidence type="ECO:0000313" key="3">
    <source>
        <dbReference type="EMBL" id="SZX77492.1"/>
    </source>
</evidence>
<dbReference type="AlphaFoldDB" id="A0A383VWY9"/>
<accession>A0A383VWY9</accession>
<dbReference type="EMBL" id="FNXT01000951">
    <property type="protein sequence ID" value="SZX69721.1"/>
    <property type="molecule type" value="Genomic_DNA"/>
</dbReference>
<sequence length="318" mass="31876">MDAILSRYLSYNSADTHGKTEAAGIRTEVLGSATGDLSKRIKRVKSSTNTAAAALDYAGTNGSSSTYEQQQQQQQQQQHTHGIPIHAYSTSSSASHLQQLAFPVSTLSSSSPSSSSAGGGNSSSNSSSSGGAGTASITSPGSSRGLGLGFSSSLAGSSHSHLASYMADTDSHPGGSNVGSSNESRGMFGAGCAAAAAAGPAAAAAAAGSVLRFNVAGSAGDLAGKGLAGELAGYSAMGSPKGLPKYSSTGKGVLNPVLMDMGTMSRRLWLLAWPLSWMEVLTFTKELIITSYVGHLGAAELSALVLAQTVYNVTGNAP</sequence>
<reference evidence="2 4" key="1">
    <citation type="submission" date="2016-10" db="EMBL/GenBank/DDBJ databases">
        <authorList>
            <person name="Cai Z."/>
        </authorList>
    </citation>
    <scope>NUCLEOTIDE SEQUENCE [LARGE SCALE GENOMIC DNA]</scope>
</reference>
<feature type="region of interest" description="Disordered" evidence="1">
    <location>
        <begin position="60"/>
        <end position="82"/>
    </location>
</feature>
<gene>
    <name evidence="2" type="ORF">BQ4739_LOCUS10008</name>
    <name evidence="3" type="ORF">BQ4739_LOCUS17856</name>
</gene>
<keyword evidence="4" id="KW-1185">Reference proteome</keyword>
<dbReference type="EMBL" id="FNXT01001287">
    <property type="protein sequence ID" value="SZX77492.1"/>
    <property type="molecule type" value="Genomic_DNA"/>
</dbReference>
<proteinExistence type="predicted"/>
<dbReference type="Proteomes" id="UP000256970">
    <property type="component" value="Unassembled WGS sequence"/>
</dbReference>
<evidence type="ECO:0000313" key="4">
    <source>
        <dbReference type="Proteomes" id="UP000256970"/>
    </source>
</evidence>
<feature type="compositionally biased region" description="Low complexity" evidence="1">
    <location>
        <begin position="108"/>
        <end position="141"/>
    </location>
</feature>
<protein>
    <submittedName>
        <fullName evidence="2">Uncharacterized protein</fullName>
    </submittedName>
</protein>
<evidence type="ECO:0000313" key="2">
    <source>
        <dbReference type="EMBL" id="SZX69721.1"/>
    </source>
</evidence>
<organism evidence="2 4">
    <name type="scientific">Tetradesmus obliquus</name>
    <name type="common">Green alga</name>
    <name type="synonym">Acutodesmus obliquus</name>
    <dbReference type="NCBI Taxonomy" id="3088"/>
    <lineage>
        <taxon>Eukaryota</taxon>
        <taxon>Viridiplantae</taxon>
        <taxon>Chlorophyta</taxon>
        <taxon>core chlorophytes</taxon>
        <taxon>Chlorophyceae</taxon>
        <taxon>CS clade</taxon>
        <taxon>Sphaeropleales</taxon>
        <taxon>Scenedesmaceae</taxon>
        <taxon>Tetradesmus</taxon>
    </lineage>
</organism>
<feature type="region of interest" description="Disordered" evidence="1">
    <location>
        <begin position="106"/>
        <end position="141"/>
    </location>
</feature>
<feature type="compositionally biased region" description="Low complexity" evidence="1">
    <location>
        <begin position="69"/>
        <end position="78"/>
    </location>
</feature>
<dbReference type="STRING" id="3088.A0A383VWY9"/>